<organism evidence="1 2">
    <name type="scientific">Escherichia coli</name>
    <dbReference type="NCBI Taxonomy" id="562"/>
    <lineage>
        <taxon>Bacteria</taxon>
        <taxon>Pseudomonadati</taxon>
        <taxon>Pseudomonadota</taxon>
        <taxon>Gammaproteobacteria</taxon>
        <taxon>Enterobacterales</taxon>
        <taxon>Enterobacteriaceae</taxon>
        <taxon>Escherichia</taxon>
    </lineage>
</organism>
<dbReference type="InterPro" id="IPR018247">
    <property type="entry name" value="EF_Hand_1_Ca_BS"/>
</dbReference>
<dbReference type="GO" id="GO:0005509">
    <property type="term" value="F:calcium ion binding"/>
    <property type="evidence" value="ECO:0007669"/>
    <property type="project" value="InterPro"/>
</dbReference>
<proteinExistence type="predicted"/>
<sequence length="829" mass="93980">MKISHPIRDKEGKEFRSLDEIMRLIDKEAHGTWLLGGNGLWHGGIHISDVSNPLSALKPDTAATGEPVPLQFMADGTIAAYRINNDYLKGTYKGQQLRYSSTFVLVKSQCQPDPQKKESWLEFYCLYMHLAPVNDYPGSPCYKVKTGHGGILLHRYIPGKNGLPEGQESGDHATYWIPPKISGNRTLNAGDRFVSSRTGRFYVTNNGQPVLTTFGLVRLLEGNKPGNEQYWVTLDPDLMESDGEIQMLMPEWMQKAKAKGIFDSVQTVDETEEWKVSAGTPVGFMGCEDYPGEGSGEIEREWFVHLEVLSTDPNMPKFLSNPAGVKGEKRTVLAPKGIILYTRQAVPGQEVFTATAATLGAQRVLPREATTPITDESQQWWFNITGTGWLPQKDVEEAGQYDLLKLGFQPLEENSSGDMTYSPYEGWVPEAFDSISRAAEQGDEWLYEQVPPFYRELMAGMDQDGDGKVTEEEIRQALTVREPLVRNVVNHLIVKHHSEWYGGRSTGRWEGFYKDLDTEEVAYCEKWQLDLEWMSGVSPFNSDDAVWHFHPVVFLDAINSKSVCACNRDITLDELKKVAPAVSEGLLKRYLYDINAGFIRFGMTTCREKAHFLAQIIHESGYFRYTKEINGESASYSPWYGRGLIQVTGESNYTAYGEYINEDVTSSDSARDKLISSPHCVLSAFWYFNIFKRINEDAKNDDFNKITAVINGGYNHYDERLSIFNKLVTSLAAEHLNQKAMNDDFLFDDSDVYDNKVYALGWGIWHDPDSSRRGTIKSNEEALKGYRRAKELIDLHPFPQEGREGDRKVYGIEKRNISTFVERRITELE</sequence>
<comment type="caution">
    <text evidence="1">The sequence shown here is derived from an EMBL/GenBank/DDBJ whole genome shotgun (WGS) entry which is preliminary data.</text>
</comment>
<dbReference type="AlphaFoldDB" id="A0A0L7AHD2"/>
<dbReference type="SUPFAM" id="SSF47473">
    <property type="entry name" value="EF-hand"/>
    <property type="match status" value="1"/>
</dbReference>
<dbReference type="PROSITE" id="PS00018">
    <property type="entry name" value="EF_HAND_1"/>
    <property type="match status" value="1"/>
</dbReference>
<gene>
    <name evidence="1" type="ORF">C9Z68_24310</name>
</gene>
<dbReference type="InterPro" id="IPR023346">
    <property type="entry name" value="Lysozyme-like_dom_sf"/>
</dbReference>
<accession>A0A0L7AHD2</accession>
<dbReference type="SUPFAM" id="SSF53955">
    <property type="entry name" value="Lysozyme-like"/>
    <property type="match status" value="1"/>
</dbReference>
<dbReference type="InterPro" id="IPR002048">
    <property type="entry name" value="EF_hand_dom"/>
</dbReference>
<reference evidence="1 2" key="1">
    <citation type="submission" date="2018-12" db="EMBL/GenBank/DDBJ databases">
        <title>Food and Water Safety Consortium.</title>
        <authorList>
            <person name="Tyson S."/>
            <person name="Peterson C.-L."/>
            <person name="Olson A."/>
            <person name="Tyler S."/>
            <person name="Cabral J."/>
            <person name="Lynch T."/>
            <person name="Knox N."/>
            <person name="Van Domselaar G."/>
            <person name="Graham M."/>
        </authorList>
    </citation>
    <scope>NUCLEOTIDE SEQUENCE [LARGE SCALE GENOMIC DNA]</scope>
    <source>
        <strain evidence="1 2">FWSEC0118</strain>
    </source>
</reference>
<dbReference type="Gene3D" id="1.10.530.10">
    <property type="match status" value="1"/>
</dbReference>
<evidence type="ECO:0000313" key="1">
    <source>
        <dbReference type="EMBL" id="TJQ07972.1"/>
    </source>
</evidence>
<dbReference type="EMBL" id="RRGJ01000070">
    <property type="protein sequence ID" value="TJQ07972.1"/>
    <property type="molecule type" value="Genomic_DNA"/>
</dbReference>
<evidence type="ECO:0000313" key="2">
    <source>
        <dbReference type="Proteomes" id="UP000309937"/>
    </source>
</evidence>
<name>A0A0L7AHD2_ECOLX</name>
<dbReference type="PROSITE" id="PS50222">
    <property type="entry name" value="EF_HAND_2"/>
    <property type="match status" value="1"/>
</dbReference>
<dbReference type="RefSeq" id="WP_000703217.1">
    <property type="nucleotide sequence ID" value="NZ_CP169309.1"/>
</dbReference>
<dbReference type="InterPro" id="IPR011992">
    <property type="entry name" value="EF-hand-dom_pair"/>
</dbReference>
<dbReference type="Proteomes" id="UP000309937">
    <property type="component" value="Unassembled WGS sequence"/>
</dbReference>
<protein>
    <submittedName>
        <fullName evidence="1">Chitinase</fullName>
    </submittedName>
</protein>